<sequence length="273" mass="29072">MTSSAVDTQEIFKQGIFKGKILLCSGGGTGICRDMTESIVRHGAKAVIVSRKIDKLQKAAEEMSKSAGGEVFAVQADVRKPEDVERAVAEAIKKFGRIDFLINGAAGNFLAPFEKLSYNAIKTVIEIDLLGTINLTKAVLPYLKASKGSIINVSMTLQYRGVPLQSHAGAAKAGIDALTRHWATEFGPSGIRVNGIAPGPIAATEGMKRLLSKQATPRTIPLQRFGELGDVSQSGVFLFSEAANYITGLTVVVDGGHWLTTSSSSYPDNLSKM</sequence>
<dbReference type="Gene3D" id="3.40.50.720">
    <property type="entry name" value="NAD(P)-binding Rossmann-like Domain"/>
    <property type="match status" value="1"/>
</dbReference>
<dbReference type="EMBL" id="JAIXMP010000001">
    <property type="protein sequence ID" value="KAI9278423.1"/>
    <property type="molecule type" value="Genomic_DNA"/>
</dbReference>
<dbReference type="InterPro" id="IPR036291">
    <property type="entry name" value="NAD(P)-bd_dom_sf"/>
</dbReference>
<evidence type="ECO:0000256" key="4">
    <source>
        <dbReference type="ARBA" id="ARBA00048009"/>
    </source>
</evidence>
<evidence type="ECO:0000256" key="5">
    <source>
        <dbReference type="ARBA" id="ARBA00048340"/>
    </source>
</evidence>
<keyword evidence="1" id="KW-0521">NADP</keyword>
<keyword evidence="2" id="KW-0560">Oxidoreductase</keyword>
<gene>
    <name evidence="6" type="ORF">BDA99DRAFT_554059</name>
</gene>
<dbReference type="Pfam" id="PF13561">
    <property type="entry name" value="adh_short_C2"/>
    <property type="match status" value="1"/>
</dbReference>
<organism evidence="6 7">
    <name type="scientific">Phascolomyces articulosus</name>
    <dbReference type="NCBI Taxonomy" id="60185"/>
    <lineage>
        <taxon>Eukaryota</taxon>
        <taxon>Fungi</taxon>
        <taxon>Fungi incertae sedis</taxon>
        <taxon>Mucoromycota</taxon>
        <taxon>Mucoromycotina</taxon>
        <taxon>Mucoromycetes</taxon>
        <taxon>Mucorales</taxon>
        <taxon>Lichtheimiaceae</taxon>
        <taxon>Phascolomyces</taxon>
    </lineage>
</organism>
<evidence type="ECO:0000313" key="7">
    <source>
        <dbReference type="Proteomes" id="UP001209540"/>
    </source>
</evidence>
<dbReference type="PANTHER" id="PTHR43296">
    <property type="entry name" value="PEROXISOMAL 2,4-DIENOYL-COA REDUCTASE"/>
    <property type="match status" value="1"/>
</dbReference>
<comment type="catalytic activity">
    <reaction evidence="5">
        <text>a (2E,4Z)-dienoyl-CoA + NADPH + H(+) = a 4,5-saturated-(3E)-enoyl-CoA + NADP(+)</text>
        <dbReference type="Rhea" id="RHEA:61892"/>
        <dbReference type="ChEBI" id="CHEBI:15378"/>
        <dbReference type="ChEBI" id="CHEBI:57783"/>
        <dbReference type="ChEBI" id="CHEBI:58349"/>
        <dbReference type="ChEBI" id="CHEBI:85099"/>
        <dbReference type="ChEBI" id="CHEBI:85493"/>
        <dbReference type="EC" id="1.3.1.124"/>
    </reaction>
</comment>
<evidence type="ECO:0000256" key="3">
    <source>
        <dbReference type="ARBA" id="ARBA00026117"/>
    </source>
</evidence>
<comment type="caution">
    <text evidence="6">The sequence shown here is derived from an EMBL/GenBank/DDBJ whole genome shotgun (WGS) entry which is preliminary data.</text>
</comment>
<dbReference type="AlphaFoldDB" id="A0AAD5KBU6"/>
<dbReference type="PRINTS" id="PR00081">
    <property type="entry name" value="GDHRDH"/>
</dbReference>
<dbReference type="EC" id="1.3.1.124" evidence="3"/>
<dbReference type="InterPro" id="IPR002347">
    <property type="entry name" value="SDR_fam"/>
</dbReference>
<dbReference type="CDD" id="cd05369">
    <property type="entry name" value="TER_DECR_SDR_a"/>
    <property type="match status" value="1"/>
</dbReference>
<dbReference type="FunFam" id="3.40.50.720:FF:000084">
    <property type="entry name" value="Short-chain dehydrogenase reductase"/>
    <property type="match status" value="1"/>
</dbReference>
<dbReference type="GO" id="GO:0005777">
    <property type="term" value="C:peroxisome"/>
    <property type="evidence" value="ECO:0007669"/>
    <property type="project" value="TreeGrafter"/>
</dbReference>
<dbReference type="GO" id="GO:0009062">
    <property type="term" value="P:fatty acid catabolic process"/>
    <property type="evidence" value="ECO:0007669"/>
    <property type="project" value="InterPro"/>
</dbReference>
<dbReference type="InterPro" id="IPR045017">
    <property type="entry name" value="DECR2-like"/>
</dbReference>
<comment type="catalytic activity">
    <reaction evidence="4">
        <text>a (2E,4E)-dienoyl-CoA + NADPH + H(+) = a 4,5-saturated-(3E)-enoyl-CoA + NADP(+)</text>
        <dbReference type="Rhea" id="RHEA:45912"/>
        <dbReference type="ChEBI" id="CHEBI:15378"/>
        <dbReference type="ChEBI" id="CHEBI:57783"/>
        <dbReference type="ChEBI" id="CHEBI:58349"/>
        <dbReference type="ChEBI" id="CHEBI:85101"/>
        <dbReference type="ChEBI" id="CHEBI:85493"/>
        <dbReference type="EC" id="1.3.1.124"/>
    </reaction>
</comment>
<accession>A0AAD5KBU6</accession>
<dbReference type="Proteomes" id="UP001209540">
    <property type="component" value="Unassembled WGS sequence"/>
</dbReference>
<evidence type="ECO:0000256" key="2">
    <source>
        <dbReference type="ARBA" id="ARBA00023002"/>
    </source>
</evidence>
<protein>
    <recommendedName>
        <fullName evidence="3">2,4-dienoyl-CoA reductase [(3E)-enoyl-CoA-producing]</fullName>
        <ecNumber evidence="3">1.3.1.124</ecNumber>
    </recommendedName>
</protein>
<evidence type="ECO:0000313" key="6">
    <source>
        <dbReference type="EMBL" id="KAI9278423.1"/>
    </source>
</evidence>
<name>A0AAD5KBU6_9FUNG</name>
<dbReference type="GO" id="GO:0008670">
    <property type="term" value="F:2,4-dienoyl-CoA reductase (NADPH) activity"/>
    <property type="evidence" value="ECO:0007669"/>
    <property type="project" value="InterPro"/>
</dbReference>
<dbReference type="PANTHER" id="PTHR43296:SF2">
    <property type="entry name" value="PEROXISOMAL 2,4-DIENOYL-COA REDUCTASE [(3E)-ENOYL-COA-PRODUCING]"/>
    <property type="match status" value="1"/>
</dbReference>
<reference evidence="6" key="2">
    <citation type="submission" date="2023-02" db="EMBL/GenBank/DDBJ databases">
        <authorList>
            <consortium name="DOE Joint Genome Institute"/>
            <person name="Mondo S.J."/>
            <person name="Chang Y."/>
            <person name="Wang Y."/>
            <person name="Ahrendt S."/>
            <person name="Andreopoulos W."/>
            <person name="Barry K."/>
            <person name="Beard J."/>
            <person name="Benny G.L."/>
            <person name="Blankenship S."/>
            <person name="Bonito G."/>
            <person name="Cuomo C."/>
            <person name="Desiro A."/>
            <person name="Gervers K.A."/>
            <person name="Hundley H."/>
            <person name="Kuo A."/>
            <person name="LaButti K."/>
            <person name="Lang B.F."/>
            <person name="Lipzen A."/>
            <person name="O'Donnell K."/>
            <person name="Pangilinan J."/>
            <person name="Reynolds N."/>
            <person name="Sandor L."/>
            <person name="Smith M.W."/>
            <person name="Tsang A."/>
            <person name="Grigoriev I.V."/>
            <person name="Stajich J.E."/>
            <person name="Spatafora J.W."/>
        </authorList>
    </citation>
    <scope>NUCLEOTIDE SEQUENCE</scope>
    <source>
        <strain evidence="6">RSA 2281</strain>
    </source>
</reference>
<keyword evidence="7" id="KW-1185">Reference proteome</keyword>
<dbReference type="SUPFAM" id="SSF51735">
    <property type="entry name" value="NAD(P)-binding Rossmann-fold domains"/>
    <property type="match status" value="1"/>
</dbReference>
<proteinExistence type="predicted"/>
<reference evidence="6" key="1">
    <citation type="journal article" date="2022" name="IScience">
        <title>Evolution of zygomycete secretomes and the origins of terrestrial fungal ecologies.</title>
        <authorList>
            <person name="Chang Y."/>
            <person name="Wang Y."/>
            <person name="Mondo S."/>
            <person name="Ahrendt S."/>
            <person name="Andreopoulos W."/>
            <person name="Barry K."/>
            <person name="Beard J."/>
            <person name="Benny G.L."/>
            <person name="Blankenship S."/>
            <person name="Bonito G."/>
            <person name="Cuomo C."/>
            <person name="Desiro A."/>
            <person name="Gervers K.A."/>
            <person name="Hundley H."/>
            <person name="Kuo A."/>
            <person name="LaButti K."/>
            <person name="Lang B.F."/>
            <person name="Lipzen A."/>
            <person name="O'Donnell K."/>
            <person name="Pangilinan J."/>
            <person name="Reynolds N."/>
            <person name="Sandor L."/>
            <person name="Smith M.E."/>
            <person name="Tsang A."/>
            <person name="Grigoriev I.V."/>
            <person name="Stajich J.E."/>
            <person name="Spatafora J.W."/>
        </authorList>
    </citation>
    <scope>NUCLEOTIDE SEQUENCE</scope>
    <source>
        <strain evidence="6">RSA 2281</strain>
    </source>
</reference>
<evidence type="ECO:0000256" key="1">
    <source>
        <dbReference type="ARBA" id="ARBA00022857"/>
    </source>
</evidence>